<evidence type="ECO:0000313" key="1">
    <source>
        <dbReference type="EMBL" id="KAL2613829.1"/>
    </source>
</evidence>
<organism evidence="1 2">
    <name type="scientific">Riccia fluitans</name>
    <dbReference type="NCBI Taxonomy" id="41844"/>
    <lineage>
        <taxon>Eukaryota</taxon>
        <taxon>Viridiplantae</taxon>
        <taxon>Streptophyta</taxon>
        <taxon>Embryophyta</taxon>
        <taxon>Marchantiophyta</taxon>
        <taxon>Marchantiopsida</taxon>
        <taxon>Marchantiidae</taxon>
        <taxon>Marchantiales</taxon>
        <taxon>Ricciaceae</taxon>
        <taxon>Riccia</taxon>
    </lineage>
</organism>
<evidence type="ECO:0000313" key="2">
    <source>
        <dbReference type="Proteomes" id="UP001605036"/>
    </source>
</evidence>
<protein>
    <submittedName>
        <fullName evidence="1">Uncharacterized protein</fullName>
    </submittedName>
</protein>
<proteinExistence type="predicted"/>
<comment type="caution">
    <text evidence="1">The sequence shown here is derived from an EMBL/GenBank/DDBJ whole genome shotgun (WGS) entry which is preliminary data.</text>
</comment>
<keyword evidence="2" id="KW-1185">Reference proteome</keyword>
<reference evidence="1 2" key="1">
    <citation type="submission" date="2024-09" db="EMBL/GenBank/DDBJ databases">
        <title>Chromosome-scale assembly of Riccia fluitans.</title>
        <authorList>
            <person name="Paukszto L."/>
            <person name="Sawicki J."/>
            <person name="Karawczyk K."/>
            <person name="Piernik-Szablinska J."/>
            <person name="Szczecinska M."/>
            <person name="Mazdziarz M."/>
        </authorList>
    </citation>
    <scope>NUCLEOTIDE SEQUENCE [LARGE SCALE GENOMIC DNA]</scope>
    <source>
        <strain evidence="1">Rf_01</strain>
        <tissue evidence="1">Aerial parts of the thallus</tissue>
    </source>
</reference>
<gene>
    <name evidence="1" type="ORF">R1flu_025521</name>
</gene>
<sequence length="115" mass="12975">MDAGCSNPRPSALVLAPAIFRAYQLHYNYHDDDHATTAVLAAPHRKWTFNTSSVGRFLDACRAPWRDHWRHNSSRSAYSSRAIPNVFEFAAEIPQNCRHFTAGFDTVNGLNLSEI</sequence>
<name>A0ABD1XYF6_9MARC</name>
<dbReference type="EMBL" id="JBHFFA010000007">
    <property type="protein sequence ID" value="KAL2613829.1"/>
    <property type="molecule type" value="Genomic_DNA"/>
</dbReference>
<dbReference type="AlphaFoldDB" id="A0ABD1XYF6"/>
<accession>A0ABD1XYF6</accession>
<dbReference type="Proteomes" id="UP001605036">
    <property type="component" value="Unassembled WGS sequence"/>
</dbReference>